<accession>Q6AQ61</accession>
<reference evidence="4" key="1">
    <citation type="journal article" date="2004" name="Environ. Microbiol.">
        <title>The genome of Desulfotalea psychrophila, a sulfate-reducing bacterium from permanently cold Arctic sediments.</title>
        <authorList>
            <person name="Rabus R."/>
            <person name="Ruepp A."/>
            <person name="Frickey T."/>
            <person name="Rattei T."/>
            <person name="Fartmann B."/>
            <person name="Stark M."/>
            <person name="Bauer M."/>
            <person name="Zibat A."/>
            <person name="Lombardot T."/>
            <person name="Becker I."/>
            <person name="Amann J."/>
            <person name="Gellner K."/>
            <person name="Teeling H."/>
            <person name="Leuschner W.D."/>
            <person name="Gloeckner F.-O."/>
            <person name="Lupas A.N."/>
            <person name="Amann R."/>
            <person name="Klenk H.-P."/>
        </authorList>
    </citation>
    <scope>NUCLEOTIDE SEQUENCE [LARGE SCALE GENOMIC DNA]</scope>
    <source>
        <strain evidence="4">DSM 12343 / LSv54</strain>
    </source>
</reference>
<dbReference type="InterPro" id="IPR006675">
    <property type="entry name" value="HDIG_dom"/>
</dbReference>
<dbReference type="SMART" id="SM00471">
    <property type="entry name" value="HDc"/>
    <property type="match status" value="1"/>
</dbReference>
<gene>
    <name evidence="3" type="ordered locus">DP0783</name>
</gene>
<keyword evidence="4" id="KW-1185">Reference proteome</keyword>
<dbReference type="GO" id="GO:0003676">
    <property type="term" value="F:nucleic acid binding"/>
    <property type="evidence" value="ECO:0007669"/>
    <property type="project" value="InterPro"/>
</dbReference>
<dbReference type="RefSeq" id="WP_011188028.1">
    <property type="nucleotide sequence ID" value="NC_006138.1"/>
</dbReference>
<evidence type="ECO:0000313" key="3">
    <source>
        <dbReference type="EMBL" id="CAG35512.1"/>
    </source>
</evidence>
<dbReference type="PROSITE" id="PS51831">
    <property type="entry name" value="HD"/>
    <property type="match status" value="1"/>
</dbReference>
<dbReference type="CDD" id="cd04492">
    <property type="entry name" value="YhaM_OBF_like"/>
    <property type="match status" value="1"/>
</dbReference>
<evidence type="ECO:0000256" key="1">
    <source>
        <dbReference type="ARBA" id="ARBA00022801"/>
    </source>
</evidence>
<dbReference type="AlphaFoldDB" id="Q6AQ61"/>
<dbReference type="eggNOG" id="COG3481">
    <property type="taxonomic scope" value="Bacteria"/>
</dbReference>
<dbReference type="InterPro" id="IPR006674">
    <property type="entry name" value="HD_domain"/>
</dbReference>
<evidence type="ECO:0000259" key="2">
    <source>
        <dbReference type="PROSITE" id="PS51831"/>
    </source>
</evidence>
<dbReference type="Proteomes" id="UP000000602">
    <property type="component" value="Chromosome"/>
</dbReference>
<dbReference type="GO" id="GO:0016787">
    <property type="term" value="F:hydrolase activity"/>
    <property type="evidence" value="ECO:0007669"/>
    <property type="project" value="UniProtKB-KW"/>
</dbReference>
<organism evidence="3 4">
    <name type="scientific">Desulfotalea psychrophila (strain LSv54 / DSM 12343)</name>
    <dbReference type="NCBI Taxonomy" id="177439"/>
    <lineage>
        <taxon>Bacteria</taxon>
        <taxon>Pseudomonadati</taxon>
        <taxon>Thermodesulfobacteriota</taxon>
        <taxon>Desulfobulbia</taxon>
        <taxon>Desulfobulbales</taxon>
        <taxon>Desulfocapsaceae</taxon>
        <taxon>Desulfotalea</taxon>
    </lineage>
</organism>
<dbReference type="Pfam" id="PF01336">
    <property type="entry name" value="tRNA_anti-codon"/>
    <property type="match status" value="1"/>
</dbReference>
<dbReference type="OrthoDB" id="9778453at2"/>
<dbReference type="HOGENOM" id="CLU_056349_2_0_7"/>
<dbReference type="Gene3D" id="1.10.3210.10">
    <property type="entry name" value="Hypothetical protein af1432"/>
    <property type="match status" value="1"/>
</dbReference>
<protein>
    <recommendedName>
        <fullName evidence="2">HD domain-containing protein</fullName>
    </recommendedName>
</protein>
<dbReference type="InterPro" id="IPR050798">
    <property type="entry name" value="YhaM_exoribonuc/phosphodiest"/>
</dbReference>
<dbReference type="KEGG" id="dps:DP0783"/>
<dbReference type="InterPro" id="IPR004365">
    <property type="entry name" value="NA-bd_OB_tRNA"/>
</dbReference>
<dbReference type="Pfam" id="PF01966">
    <property type="entry name" value="HD"/>
    <property type="match status" value="1"/>
</dbReference>
<sequence length="340" mass="38371">MLKRQFVDKLDEGDSIDDLFVVKSLRQSETKAGKPYLALTIMDRTGEIAGPIWDEVDHYRDICQPGKIIHLSGTLGSFQGSKQLKVTDARPVAEEDVDLASFLPTTTKNREDMAFDLQKLVLSVEDPFVRKLLLKFFKRSKNWSLFQKAPAAKGIHHAYIGGLLEHSLSVAQLADHMAGHYLGVNRSLLLAGALLHDVGKIAELSYSHGAIDYTDCGRLKGHLVIGSEMVADAAQEIKDFPLETREQIQHLILSHHGRREYGSPIVPMTVEAFLLNFLDEIDAKMNVTEQLRRKIDANTMEWTDYQRHLERYLFLRGLDSRVKGVQYDDGDPAARQQSLF</sequence>
<dbReference type="CDD" id="cd00077">
    <property type="entry name" value="HDc"/>
    <property type="match status" value="1"/>
</dbReference>
<dbReference type="InterPro" id="IPR003607">
    <property type="entry name" value="HD/PDEase_dom"/>
</dbReference>
<dbReference type="EMBL" id="CR522870">
    <property type="protein sequence ID" value="CAG35512.1"/>
    <property type="molecule type" value="Genomic_DNA"/>
</dbReference>
<dbReference type="STRING" id="177439.DP0783"/>
<proteinExistence type="predicted"/>
<dbReference type="NCBIfam" id="TIGR00277">
    <property type="entry name" value="HDIG"/>
    <property type="match status" value="1"/>
</dbReference>
<keyword evidence="1" id="KW-0378">Hydrolase</keyword>
<dbReference type="SUPFAM" id="SSF109604">
    <property type="entry name" value="HD-domain/PDEase-like"/>
    <property type="match status" value="1"/>
</dbReference>
<name>Q6AQ61_DESPS</name>
<dbReference type="GO" id="GO:0031125">
    <property type="term" value="P:rRNA 3'-end processing"/>
    <property type="evidence" value="ECO:0007669"/>
    <property type="project" value="TreeGrafter"/>
</dbReference>
<dbReference type="PANTHER" id="PTHR37294:SF1">
    <property type="entry name" value="3'-5' EXORIBONUCLEASE YHAM"/>
    <property type="match status" value="1"/>
</dbReference>
<evidence type="ECO:0000313" key="4">
    <source>
        <dbReference type="Proteomes" id="UP000000602"/>
    </source>
</evidence>
<feature type="domain" description="HD" evidence="2">
    <location>
        <begin position="163"/>
        <end position="284"/>
    </location>
</feature>
<dbReference type="PANTHER" id="PTHR37294">
    <property type="entry name" value="3'-5' EXORIBONUCLEASE YHAM"/>
    <property type="match status" value="1"/>
</dbReference>